<reference evidence="1" key="1">
    <citation type="journal article" date="2021" name="Sci. Rep.">
        <title>Diploid genomic architecture of Nitzschia inconspicua, an elite biomass production diatom.</title>
        <authorList>
            <person name="Oliver A."/>
            <person name="Podell S."/>
            <person name="Pinowska A."/>
            <person name="Traller J.C."/>
            <person name="Smith S.R."/>
            <person name="McClure R."/>
            <person name="Beliaev A."/>
            <person name="Bohutskyi P."/>
            <person name="Hill E.A."/>
            <person name="Rabines A."/>
            <person name="Zheng H."/>
            <person name="Allen L.Z."/>
            <person name="Kuo A."/>
            <person name="Grigoriev I.V."/>
            <person name="Allen A.E."/>
            <person name="Hazlebeck D."/>
            <person name="Allen E.E."/>
        </authorList>
    </citation>
    <scope>NUCLEOTIDE SEQUENCE</scope>
    <source>
        <strain evidence="1">Hildebrandi</strain>
    </source>
</reference>
<proteinExistence type="predicted"/>
<comment type="caution">
    <text evidence="1">The sequence shown here is derived from an EMBL/GenBank/DDBJ whole genome shotgun (WGS) entry which is preliminary data.</text>
</comment>
<gene>
    <name evidence="1" type="ORF">IV203_005593</name>
</gene>
<organism evidence="1 2">
    <name type="scientific">Nitzschia inconspicua</name>
    <dbReference type="NCBI Taxonomy" id="303405"/>
    <lineage>
        <taxon>Eukaryota</taxon>
        <taxon>Sar</taxon>
        <taxon>Stramenopiles</taxon>
        <taxon>Ochrophyta</taxon>
        <taxon>Bacillariophyta</taxon>
        <taxon>Bacillariophyceae</taxon>
        <taxon>Bacillariophycidae</taxon>
        <taxon>Bacillariales</taxon>
        <taxon>Bacillariaceae</taxon>
        <taxon>Nitzschia</taxon>
    </lineage>
</organism>
<dbReference type="OrthoDB" id="37364at2759"/>
<evidence type="ECO:0000313" key="2">
    <source>
        <dbReference type="Proteomes" id="UP000693970"/>
    </source>
</evidence>
<accession>A0A9K3PGM8</accession>
<dbReference type="Proteomes" id="UP000693970">
    <property type="component" value="Unassembled WGS sequence"/>
</dbReference>
<protein>
    <submittedName>
        <fullName evidence="1">Uncharacterized protein</fullName>
    </submittedName>
</protein>
<dbReference type="EMBL" id="JAGRRH010000021">
    <property type="protein sequence ID" value="KAG7346525.1"/>
    <property type="molecule type" value="Genomic_DNA"/>
</dbReference>
<reference evidence="1" key="2">
    <citation type="submission" date="2021-04" db="EMBL/GenBank/DDBJ databases">
        <authorList>
            <person name="Podell S."/>
        </authorList>
    </citation>
    <scope>NUCLEOTIDE SEQUENCE</scope>
    <source>
        <strain evidence="1">Hildebrandi</strain>
    </source>
</reference>
<name>A0A9K3PGM8_9STRA</name>
<dbReference type="AlphaFoldDB" id="A0A9K3PGM8"/>
<keyword evidence="2" id="KW-1185">Reference proteome</keyword>
<sequence>MVLDVQEYAKQKGIPVGSIPAAAFRKAQSQDFSIRQLKDSKAEAFKKLCYDTKDLLDKCTTQNKYGDTFPAACADLGIKHMECLINKREQAMQVAIQLAGKEKCDVVFPYYEDNKKKALELLEIYKKSSGEKKDVFWG</sequence>
<evidence type="ECO:0000313" key="1">
    <source>
        <dbReference type="EMBL" id="KAG7346525.1"/>
    </source>
</evidence>